<accession>A0A2P2MY25</accession>
<evidence type="ECO:0000313" key="1">
    <source>
        <dbReference type="EMBL" id="MBX35124.1"/>
    </source>
</evidence>
<protein>
    <submittedName>
        <fullName evidence="1">Uncharacterized protein</fullName>
    </submittedName>
</protein>
<reference evidence="1" key="1">
    <citation type="submission" date="2018-02" db="EMBL/GenBank/DDBJ databases">
        <title>Rhizophora mucronata_Transcriptome.</title>
        <authorList>
            <person name="Meera S.P."/>
            <person name="Sreeshan A."/>
            <person name="Augustine A."/>
        </authorList>
    </citation>
    <scope>NUCLEOTIDE SEQUENCE</scope>
    <source>
        <tissue evidence="1">Leaf</tissue>
    </source>
</reference>
<proteinExistence type="predicted"/>
<sequence length="67" mass="7505">MLSLLHLMSSFGTADPSSDAIMGEACALGMPFYFKCPLFCSVRSQIHHKFLVLLYQFITIDFSQQAV</sequence>
<name>A0A2P2MY25_RHIMU</name>
<dbReference type="AlphaFoldDB" id="A0A2P2MY25"/>
<dbReference type="EMBL" id="GGEC01054640">
    <property type="protein sequence ID" value="MBX35124.1"/>
    <property type="molecule type" value="Transcribed_RNA"/>
</dbReference>
<organism evidence="1">
    <name type="scientific">Rhizophora mucronata</name>
    <name type="common">Asiatic mangrove</name>
    <dbReference type="NCBI Taxonomy" id="61149"/>
    <lineage>
        <taxon>Eukaryota</taxon>
        <taxon>Viridiplantae</taxon>
        <taxon>Streptophyta</taxon>
        <taxon>Embryophyta</taxon>
        <taxon>Tracheophyta</taxon>
        <taxon>Spermatophyta</taxon>
        <taxon>Magnoliopsida</taxon>
        <taxon>eudicotyledons</taxon>
        <taxon>Gunneridae</taxon>
        <taxon>Pentapetalae</taxon>
        <taxon>rosids</taxon>
        <taxon>fabids</taxon>
        <taxon>Malpighiales</taxon>
        <taxon>Rhizophoraceae</taxon>
        <taxon>Rhizophora</taxon>
    </lineage>
</organism>